<name>A0A345CPG3_9GAMM</name>
<proteinExistence type="predicted"/>
<dbReference type="Proteomes" id="UP000264980">
    <property type="component" value="Chromosome"/>
</dbReference>
<evidence type="ECO:0000313" key="2">
    <source>
        <dbReference type="Proteomes" id="UP000264980"/>
    </source>
</evidence>
<organism evidence="1 2">
    <name type="scientific">Erwinia tracheiphila</name>
    <dbReference type="NCBI Taxonomy" id="65700"/>
    <lineage>
        <taxon>Bacteria</taxon>
        <taxon>Pseudomonadati</taxon>
        <taxon>Pseudomonadota</taxon>
        <taxon>Gammaproteobacteria</taxon>
        <taxon>Enterobacterales</taxon>
        <taxon>Erwiniaceae</taxon>
        <taxon>Erwinia</taxon>
    </lineage>
</organism>
<protein>
    <submittedName>
        <fullName evidence="1">Phage tail protein</fullName>
    </submittedName>
</protein>
<dbReference type="InterPro" id="IPR009678">
    <property type="entry name" value="Phage_tail_completion_R"/>
</dbReference>
<reference evidence="1 2" key="1">
    <citation type="submission" date="2016-01" db="EMBL/GenBank/DDBJ databases">
        <authorList>
            <person name="Oliw E.H."/>
        </authorList>
    </citation>
    <scope>NUCLEOTIDE SEQUENCE [LARGE SCALE GENOMIC DNA]</scope>
    <source>
        <strain evidence="1 2">MDcuke</strain>
    </source>
</reference>
<dbReference type="Pfam" id="PF06891">
    <property type="entry name" value="P2_Phage_GpR"/>
    <property type="match status" value="1"/>
</dbReference>
<dbReference type="AlphaFoldDB" id="A0A345CPG3"/>
<accession>A0A345CPG3</accession>
<gene>
    <name evidence="1" type="ORF">AV903_03190</name>
</gene>
<dbReference type="RefSeq" id="WP_233478760.1">
    <property type="nucleotide sequence ID" value="NZ_CP013970.1"/>
</dbReference>
<sequence length="168" mass="18947">MTQLDDLYRFVHEALPDRLMETTGADAWMDDIELINAAKAWGLNQRRIWVRRYNATLAWERWPYRQYAPDVLFALIGVWLNEHANEHYNQLELAPPAVFVELMDNGNAVITITVPLADDVIIAEDAENGVIPMKDKRWSVVSGGVDIAERGWLYGTGGIGAPVGDSEH</sequence>
<evidence type="ECO:0000313" key="1">
    <source>
        <dbReference type="EMBL" id="AXF75330.1"/>
    </source>
</evidence>
<dbReference type="EMBL" id="CP013970">
    <property type="protein sequence ID" value="AXF75330.1"/>
    <property type="molecule type" value="Genomic_DNA"/>
</dbReference>